<keyword evidence="2" id="KW-0969">Cilium</keyword>
<comment type="caution">
    <text evidence="2">The sequence shown here is derived from an EMBL/GenBank/DDBJ whole genome shotgun (WGS) entry which is preliminary data.</text>
</comment>
<feature type="region of interest" description="Disordered" evidence="1">
    <location>
        <begin position="74"/>
        <end position="100"/>
    </location>
</feature>
<dbReference type="PANTHER" id="PTHR39185">
    <property type="entry name" value="SWARMING MOTILITY PROTEIN SWRD"/>
    <property type="match status" value="1"/>
</dbReference>
<protein>
    <submittedName>
        <fullName evidence="2">Flagellar protein FlbD</fullName>
    </submittedName>
</protein>
<name>A0A7Y9UVS5_9ACTN</name>
<organism evidence="2 3">
    <name type="scientific">Nocardioides daedukensis</name>
    <dbReference type="NCBI Taxonomy" id="634462"/>
    <lineage>
        <taxon>Bacteria</taxon>
        <taxon>Bacillati</taxon>
        <taxon>Actinomycetota</taxon>
        <taxon>Actinomycetes</taxon>
        <taxon>Propionibacteriales</taxon>
        <taxon>Nocardioidaceae</taxon>
        <taxon>Nocardioides</taxon>
    </lineage>
</organism>
<dbReference type="PANTHER" id="PTHR39185:SF1">
    <property type="entry name" value="SWARMING MOTILITY PROTEIN SWRD"/>
    <property type="match status" value="1"/>
</dbReference>
<dbReference type="Pfam" id="PF06289">
    <property type="entry name" value="FlbD"/>
    <property type="match status" value="1"/>
</dbReference>
<evidence type="ECO:0000313" key="2">
    <source>
        <dbReference type="EMBL" id="NYG58725.1"/>
    </source>
</evidence>
<accession>A0A7Y9UVS5</accession>
<proteinExistence type="predicted"/>
<gene>
    <name evidence="2" type="ORF">BJ980_001648</name>
</gene>
<keyword evidence="2" id="KW-0966">Cell projection</keyword>
<evidence type="ECO:0000256" key="1">
    <source>
        <dbReference type="SAM" id="MobiDB-lite"/>
    </source>
</evidence>
<dbReference type="AlphaFoldDB" id="A0A7Y9UVS5"/>
<keyword evidence="3" id="KW-1185">Reference proteome</keyword>
<dbReference type="RefSeq" id="WP_179501859.1">
    <property type="nucleotide sequence ID" value="NZ_JACCAA010000001.1"/>
</dbReference>
<reference evidence="2 3" key="1">
    <citation type="submission" date="2020-07" db="EMBL/GenBank/DDBJ databases">
        <title>Sequencing the genomes of 1000 actinobacteria strains.</title>
        <authorList>
            <person name="Klenk H.-P."/>
        </authorList>
    </citation>
    <scope>NUCLEOTIDE SEQUENCE [LARGE SCALE GENOMIC DNA]</scope>
    <source>
        <strain evidence="2 3">DSM 23819</strain>
    </source>
</reference>
<sequence length="100" mass="11120">MISLTRLSGSKFVLNSDLIERVDATPDSVVTLVDGKKYVVSERPDEIVHLVRAHRAWIIALSAVVPADERDVTTASAYDEPRLAPVSTLPTQREHRNREA</sequence>
<dbReference type="InterPro" id="IPR009384">
    <property type="entry name" value="SwrD-like"/>
</dbReference>
<evidence type="ECO:0000313" key="3">
    <source>
        <dbReference type="Proteomes" id="UP000540656"/>
    </source>
</evidence>
<keyword evidence="2" id="KW-0282">Flagellum</keyword>
<dbReference type="Proteomes" id="UP000540656">
    <property type="component" value="Unassembled WGS sequence"/>
</dbReference>
<dbReference type="EMBL" id="JACCAA010000001">
    <property type="protein sequence ID" value="NYG58725.1"/>
    <property type="molecule type" value="Genomic_DNA"/>
</dbReference>